<dbReference type="InterPro" id="IPR018741">
    <property type="entry name" value="DUF2288"/>
</dbReference>
<evidence type="ECO:0000313" key="1">
    <source>
        <dbReference type="EMBL" id="MBC3810114.1"/>
    </source>
</evidence>
<name>A0ABR6XB03_9BURK</name>
<dbReference type="RefSeq" id="WP_190476876.1">
    <property type="nucleotide sequence ID" value="NZ_JACOFT010000001.1"/>
</dbReference>
<evidence type="ECO:0000313" key="2">
    <source>
        <dbReference type="Proteomes" id="UP000637632"/>
    </source>
</evidence>
<reference evidence="1 2" key="1">
    <citation type="submission" date="2020-08" db="EMBL/GenBank/DDBJ databases">
        <title>Novel species isolated from subtropical streams in China.</title>
        <authorList>
            <person name="Lu H."/>
        </authorList>
    </citation>
    <scope>NUCLEOTIDE SEQUENCE [LARGE SCALE GENOMIC DNA]</scope>
    <source>
        <strain evidence="1 2">CCTCC AB 2015119</strain>
    </source>
</reference>
<sequence length="100" mass="11331">MSSTTDHLRTKINQETALFPWSELLKHFASGNVLAIAPDLDLVEIALHMANDNAAEIQSLLSTGRLYKVSDEQAKVWLEHELELWTVVVKPWILVQHRAS</sequence>
<dbReference type="EMBL" id="JACOFT010000001">
    <property type="protein sequence ID" value="MBC3810114.1"/>
    <property type="molecule type" value="Genomic_DNA"/>
</dbReference>
<dbReference type="Proteomes" id="UP000637632">
    <property type="component" value="Unassembled WGS sequence"/>
</dbReference>
<keyword evidence="2" id="KW-1185">Reference proteome</keyword>
<gene>
    <name evidence="1" type="ORF">H8K26_01555</name>
</gene>
<comment type="caution">
    <text evidence="1">The sequence shown here is derived from an EMBL/GenBank/DDBJ whole genome shotgun (WGS) entry which is preliminary data.</text>
</comment>
<organism evidence="1 2">
    <name type="scientific">Undibacterium aquatile</name>
    <dbReference type="NCBI Taxonomy" id="1537398"/>
    <lineage>
        <taxon>Bacteria</taxon>
        <taxon>Pseudomonadati</taxon>
        <taxon>Pseudomonadota</taxon>
        <taxon>Betaproteobacteria</taxon>
        <taxon>Burkholderiales</taxon>
        <taxon>Oxalobacteraceae</taxon>
        <taxon>Undibacterium</taxon>
    </lineage>
</organism>
<proteinExistence type="predicted"/>
<dbReference type="Pfam" id="PF10052">
    <property type="entry name" value="DUF2288"/>
    <property type="match status" value="1"/>
</dbReference>
<accession>A0ABR6XB03</accession>
<protein>
    <submittedName>
        <fullName evidence="1">DUF2288 domain-containing protein</fullName>
    </submittedName>
</protein>